<name>A0A2H0RI81_9BACT</name>
<feature type="compositionally biased region" description="Basic and acidic residues" evidence="1">
    <location>
        <begin position="239"/>
        <end position="271"/>
    </location>
</feature>
<accession>A0A2H0RI81</accession>
<feature type="region of interest" description="Disordered" evidence="1">
    <location>
        <begin position="314"/>
        <end position="542"/>
    </location>
</feature>
<dbReference type="AlphaFoldDB" id="A0A2H0RI81"/>
<feature type="compositionally biased region" description="Polar residues" evidence="1">
    <location>
        <begin position="456"/>
        <end position="469"/>
    </location>
</feature>
<dbReference type="EMBL" id="PCYL01000048">
    <property type="protein sequence ID" value="PIR46249.1"/>
    <property type="molecule type" value="Genomic_DNA"/>
</dbReference>
<feature type="region of interest" description="Disordered" evidence="1">
    <location>
        <begin position="233"/>
        <end position="291"/>
    </location>
</feature>
<gene>
    <name evidence="2" type="ORF">COV07_04460</name>
</gene>
<sequence length="542" mass="60563">MRKGIREGAPPENLPTGEQEPDLWVGRGSGEGRALRGVSGVRLPDDNFIEERLALRHEEDNGPAVDPRDLEERSGRSALATFGYRGENAPRALRAVATGGALLAMEGGAMPEYAEAAPVFAREMRDGHELATAIESGKVKWEYYYLAIANSGANIRESKESTANFVRNLEVYRLREGESFTASPYYVDKSDPSVDRLRLDSSRTYGPGTVVLLGNNGERYILLKRSNGEVCNNPLKSEGVSREQPRTEPRQTAREMVREREEEIYETRGYERPQQPYYPPQEPYYEAPRNFNNGNVNAPSFSLNYAPTKVVTTTTSDSRVFEAPRTSGSFNTKTVNAQQDNRQDNRSWRNRQTFDNSRGDVLENVGNDYSDRSQRTRTEIDNSRRTLYRDRVRQPEPPADEPGGGPVDPFPNPGTPVEQPVRRPWGGPRDPAPREPLGNASRSQPEGRARIGALYRSTQQSPTQPLYETSRNRGRTMESWNERTSGARRAGRQQRNDAFNSGSTRRGRNTGRMTGRSGTTGGTSGTRRLPRAGSGNMGRGRR</sequence>
<feature type="region of interest" description="Disordered" evidence="1">
    <location>
        <begin position="1"/>
        <end position="29"/>
    </location>
</feature>
<organism evidence="2 3">
    <name type="scientific">Candidatus Vogelbacteria bacterium CG10_big_fil_rev_8_21_14_0_10_45_14</name>
    <dbReference type="NCBI Taxonomy" id="1975042"/>
    <lineage>
        <taxon>Bacteria</taxon>
        <taxon>Candidatus Vogeliibacteriota</taxon>
    </lineage>
</organism>
<dbReference type="Proteomes" id="UP000230833">
    <property type="component" value="Unassembled WGS sequence"/>
</dbReference>
<reference evidence="2 3" key="1">
    <citation type="submission" date="2017-09" db="EMBL/GenBank/DDBJ databases">
        <title>Depth-based differentiation of microbial function through sediment-hosted aquifers and enrichment of novel symbionts in the deep terrestrial subsurface.</title>
        <authorList>
            <person name="Probst A.J."/>
            <person name="Ladd B."/>
            <person name="Jarett J.K."/>
            <person name="Geller-Mcgrath D.E."/>
            <person name="Sieber C.M."/>
            <person name="Emerson J.B."/>
            <person name="Anantharaman K."/>
            <person name="Thomas B.C."/>
            <person name="Malmstrom R."/>
            <person name="Stieglmeier M."/>
            <person name="Klingl A."/>
            <person name="Woyke T."/>
            <person name="Ryan C.M."/>
            <person name="Banfield J.F."/>
        </authorList>
    </citation>
    <scope>NUCLEOTIDE SEQUENCE [LARGE SCALE GENOMIC DNA]</scope>
    <source>
        <strain evidence="2">CG10_big_fil_rev_8_21_14_0_10_45_14</strain>
    </source>
</reference>
<evidence type="ECO:0000256" key="1">
    <source>
        <dbReference type="SAM" id="MobiDB-lite"/>
    </source>
</evidence>
<proteinExistence type="predicted"/>
<evidence type="ECO:0000313" key="3">
    <source>
        <dbReference type="Proteomes" id="UP000230833"/>
    </source>
</evidence>
<protein>
    <submittedName>
        <fullName evidence="2">Uncharacterized protein</fullName>
    </submittedName>
</protein>
<evidence type="ECO:0000313" key="2">
    <source>
        <dbReference type="EMBL" id="PIR46249.1"/>
    </source>
</evidence>
<comment type="caution">
    <text evidence="2">The sequence shown here is derived from an EMBL/GenBank/DDBJ whole genome shotgun (WGS) entry which is preliminary data.</text>
</comment>
<feature type="compositionally biased region" description="Basic and acidic residues" evidence="1">
    <location>
        <begin position="369"/>
        <end position="394"/>
    </location>
</feature>
<feature type="compositionally biased region" description="Polar residues" evidence="1">
    <location>
        <begin position="326"/>
        <end position="340"/>
    </location>
</feature>